<dbReference type="InterPro" id="IPR036380">
    <property type="entry name" value="Isochorismatase-like_sf"/>
</dbReference>
<dbReference type="GO" id="GO:0016787">
    <property type="term" value="F:hydrolase activity"/>
    <property type="evidence" value="ECO:0007669"/>
    <property type="project" value="UniProtKB-KW"/>
</dbReference>
<dbReference type="PANTHER" id="PTHR14119:SF3">
    <property type="entry name" value="ISOCHORISMATASE DOMAIN-CONTAINING PROTEIN 2"/>
    <property type="match status" value="1"/>
</dbReference>
<protein>
    <submittedName>
        <fullName evidence="2">Putative hydrolase</fullName>
    </submittedName>
</protein>
<dbReference type="SUPFAM" id="SSF52499">
    <property type="entry name" value="Isochorismatase-like hydrolases"/>
    <property type="match status" value="1"/>
</dbReference>
<keyword evidence="2" id="KW-0378">Hydrolase</keyword>
<evidence type="ECO:0000259" key="1">
    <source>
        <dbReference type="Pfam" id="PF00857"/>
    </source>
</evidence>
<dbReference type="CDD" id="cd01012">
    <property type="entry name" value="YcaC_related"/>
    <property type="match status" value="1"/>
</dbReference>
<name>A0A379C5V7_9FIRM</name>
<dbReference type="Proteomes" id="UP000255517">
    <property type="component" value="Unassembled WGS sequence"/>
</dbReference>
<proteinExistence type="predicted"/>
<accession>A0A379C5V7</accession>
<dbReference type="OrthoDB" id="9789777at2"/>
<evidence type="ECO:0000313" key="2">
    <source>
        <dbReference type="EMBL" id="SUB57479.1"/>
    </source>
</evidence>
<dbReference type="STRING" id="1122949.GCA_000378725_01060"/>
<dbReference type="AlphaFoldDB" id="A0A379C5V7"/>
<dbReference type="EMBL" id="UGSZ01000001">
    <property type="protein sequence ID" value="SUB57479.1"/>
    <property type="molecule type" value="Genomic_DNA"/>
</dbReference>
<dbReference type="InterPro" id="IPR050993">
    <property type="entry name" value="Isochorismatase_domain"/>
</dbReference>
<dbReference type="PANTHER" id="PTHR14119">
    <property type="entry name" value="HYDROLASE"/>
    <property type="match status" value="1"/>
</dbReference>
<reference evidence="2 3" key="1">
    <citation type="submission" date="2018-06" db="EMBL/GenBank/DDBJ databases">
        <authorList>
            <consortium name="Pathogen Informatics"/>
            <person name="Doyle S."/>
        </authorList>
    </citation>
    <scope>NUCLEOTIDE SEQUENCE [LARGE SCALE GENOMIC DNA]</scope>
    <source>
        <strain evidence="2 3">NCTC13149</strain>
    </source>
</reference>
<gene>
    <name evidence="2" type="primary">ycaC</name>
    <name evidence="2" type="ORF">NCTC13149_01322</name>
</gene>
<dbReference type="Gene3D" id="3.40.50.850">
    <property type="entry name" value="Isochorismatase-like"/>
    <property type="match status" value="1"/>
</dbReference>
<sequence>MKNFKLNRDDCLFLFVDLQGKILKAIHNNENVLKNSVILAKVSEILNMPTILTAQYPKGLGSNEEVLKKHLKDSKEYGKLSFDCYGDKEIKEAIDSVGKKQIIVCGIESHICVYQTVRSLLGRGYQVFLPMDALGSRKEENHLNALKNLDQMGAVVTNTETILFDLAGIAGTEEFKTLQKLIL</sequence>
<organism evidence="2 3">
    <name type="scientific">Peptoniphilus lacrimalis</name>
    <dbReference type="NCBI Taxonomy" id="33031"/>
    <lineage>
        <taxon>Bacteria</taxon>
        <taxon>Bacillati</taxon>
        <taxon>Bacillota</taxon>
        <taxon>Tissierellia</taxon>
        <taxon>Tissierellales</taxon>
        <taxon>Peptoniphilaceae</taxon>
        <taxon>Peptoniphilus</taxon>
    </lineage>
</organism>
<feature type="domain" description="Isochorismatase-like" evidence="1">
    <location>
        <begin position="12"/>
        <end position="160"/>
    </location>
</feature>
<dbReference type="RefSeq" id="WP_019034822.1">
    <property type="nucleotide sequence ID" value="NZ_UGSZ01000001.1"/>
</dbReference>
<dbReference type="Pfam" id="PF00857">
    <property type="entry name" value="Isochorismatase"/>
    <property type="match status" value="1"/>
</dbReference>
<evidence type="ECO:0000313" key="3">
    <source>
        <dbReference type="Proteomes" id="UP000255517"/>
    </source>
</evidence>
<dbReference type="InterPro" id="IPR000868">
    <property type="entry name" value="Isochorismatase-like_dom"/>
</dbReference>